<reference evidence="5" key="2">
    <citation type="submission" date="2011-04" db="EMBL/GenBank/DDBJ databases">
        <authorList>
            <person name="Genoscope - CEA"/>
        </authorList>
    </citation>
    <scope>NUCLEOTIDE SEQUENCE</scope>
    <source>
        <strain evidence="5">R229</strain>
    </source>
</reference>
<dbReference type="Pfam" id="PF02630">
    <property type="entry name" value="SCO1-SenC"/>
    <property type="match status" value="1"/>
</dbReference>
<gene>
    <name evidence="5" type="ORF">BDB_mp60400</name>
</gene>
<dbReference type="GO" id="GO:0046872">
    <property type="term" value="F:metal ion binding"/>
    <property type="evidence" value="ECO:0007669"/>
    <property type="project" value="UniProtKB-KW"/>
</dbReference>
<sequence length="593" mass="62654">MAVAAAQADHAARTRALLVLMQEEHPAYAQCSAAEVVRRRGWVLVELGNAGLDQEAMPVVLEELETGHQPYLLAAAARALRQADAPSPALAPILLRALETLARRDDLVDLAVWGGTAASEASGSALSEALVTLRWLAPQAHGIKKGLQDLADGGAGPLAEDHRLTVHEVLDDMAAGGLPDSSCCALPLPWRRFASGGDAVAPVATVCFEDQSGARVSWDNLFVGQPSVVAFFYTRCDNEQKCSLTVSQLAQVQRQLVSAGAEKSVRLAAITYDPDFDLPHRLRGYAESRGLVPGEHCRVLRTMQGREALRDYFALGVNFAGSVVNRHRIEVFVLDASGRIRATYQRLGWDPVELASEVQQIASEPGRMVDGAGKGAAITSAARPVGTDAGAAAQMPDLRRDLLEQYGAPCLAVFIRLGEILAGNPAAADHQSGCAGMVRALAETMAVSGVVRRRRRHAHRSGARAWQCNGHGAGCGVHCGRIAAGSGHHRTWNQGRGARPGHPRCPAPGPPGFADGPACGTGGRRRLAAAIAAMAPAVAWSSAAVAVVFPWPRALSLSGPDHCRRQCCPEPCSPRCRALPCRTSVSDTRIGAS</sequence>
<evidence type="ECO:0000256" key="1">
    <source>
        <dbReference type="ARBA" id="ARBA00010996"/>
    </source>
</evidence>
<reference evidence="5" key="1">
    <citation type="journal article" date="2011" name="PLoS ONE">
        <title>Ralstonia syzygii, the Blood Disease Bacterium and some Asian R. solanacearum strains form a single genomic species despite divergent lifestyles.</title>
        <authorList>
            <person name="Remenant B."/>
            <person name="de Cambiaire J.C."/>
            <person name="Cellier G."/>
            <person name="Jacobs J.M."/>
            <person name="Mangenot S."/>
            <person name="Barbe V."/>
            <person name="Lajus A."/>
            <person name="Vallenet D."/>
            <person name="Medigue C."/>
            <person name="Fegan M."/>
            <person name="Allen C."/>
            <person name="Prior P."/>
        </authorList>
    </citation>
    <scope>NUCLEOTIDE SEQUENCE</scope>
    <source>
        <strain evidence="5">R229</strain>
    </source>
</reference>
<dbReference type="Gene3D" id="3.40.30.10">
    <property type="entry name" value="Glutaredoxin"/>
    <property type="match status" value="1"/>
</dbReference>
<dbReference type="SUPFAM" id="SSF52833">
    <property type="entry name" value="Thioredoxin-like"/>
    <property type="match status" value="1"/>
</dbReference>
<keyword evidence="2" id="KW-0479">Metal-binding</keyword>
<dbReference type="InterPro" id="IPR003782">
    <property type="entry name" value="SCO1/SenC"/>
</dbReference>
<proteinExistence type="inferred from homology"/>
<feature type="binding site" evidence="2">
    <location>
        <position position="236"/>
    </location>
    <ligand>
        <name>Cu cation</name>
        <dbReference type="ChEBI" id="CHEBI:23378"/>
    </ligand>
</feature>
<feature type="region of interest" description="Disordered" evidence="4">
    <location>
        <begin position="490"/>
        <end position="518"/>
    </location>
</feature>
<feature type="disulfide bond" description="Redox-active" evidence="3">
    <location>
        <begin position="236"/>
        <end position="242"/>
    </location>
</feature>
<accession>G2ZVV3</accession>
<keyword evidence="2" id="KW-0186">Copper</keyword>
<protein>
    <recommendedName>
        <fullName evidence="6">Thioredoxin domain-containing protein</fullName>
    </recommendedName>
</protein>
<dbReference type="InterPro" id="IPR036249">
    <property type="entry name" value="Thioredoxin-like_sf"/>
</dbReference>
<evidence type="ECO:0000313" key="5">
    <source>
        <dbReference type="EMBL" id="CCA83234.1"/>
    </source>
</evidence>
<feature type="binding site" evidence="2">
    <location>
        <position position="242"/>
    </location>
    <ligand>
        <name>Cu cation</name>
        <dbReference type="ChEBI" id="CHEBI:23378"/>
    </ligand>
</feature>
<evidence type="ECO:0000256" key="2">
    <source>
        <dbReference type="PIRSR" id="PIRSR603782-1"/>
    </source>
</evidence>
<keyword evidence="3" id="KW-1015">Disulfide bond</keyword>
<dbReference type="AlphaFoldDB" id="G2ZVV3"/>
<comment type="similarity">
    <text evidence="1">Belongs to the SCO1/2 family.</text>
</comment>
<evidence type="ECO:0000256" key="3">
    <source>
        <dbReference type="PIRSR" id="PIRSR603782-2"/>
    </source>
</evidence>
<evidence type="ECO:0008006" key="6">
    <source>
        <dbReference type="Google" id="ProtNLM"/>
    </source>
</evidence>
<dbReference type="EMBL" id="FR854082">
    <property type="protein sequence ID" value="CCA83234.1"/>
    <property type="molecule type" value="Genomic_DNA"/>
</dbReference>
<evidence type="ECO:0000256" key="4">
    <source>
        <dbReference type="SAM" id="MobiDB-lite"/>
    </source>
</evidence>
<name>G2ZVV3_9RALS</name>
<organism evidence="5">
    <name type="scientific">blood disease bacterium R229</name>
    <dbReference type="NCBI Taxonomy" id="741978"/>
    <lineage>
        <taxon>Bacteria</taxon>
        <taxon>Pseudomonadati</taxon>
        <taxon>Pseudomonadota</taxon>
        <taxon>Betaproteobacteria</taxon>
        <taxon>Burkholderiales</taxon>
        <taxon>Burkholderiaceae</taxon>
        <taxon>Ralstonia</taxon>
        <taxon>Ralstonia solanacearum species complex</taxon>
    </lineage>
</organism>